<keyword evidence="2 7" id="KW-0479">Metal-binding</keyword>
<organism evidence="11 12">
    <name type="scientific">Aliidiomarina halalkaliphila</name>
    <dbReference type="NCBI Taxonomy" id="2593535"/>
    <lineage>
        <taxon>Bacteria</taxon>
        <taxon>Pseudomonadati</taxon>
        <taxon>Pseudomonadota</taxon>
        <taxon>Gammaproteobacteria</taxon>
        <taxon>Alteromonadales</taxon>
        <taxon>Idiomarinaceae</taxon>
        <taxon>Aliidiomarina</taxon>
    </lineage>
</organism>
<feature type="domain" description="Glutamyl/glutaminyl-tRNA synthetase class Ib catalytic" evidence="10">
    <location>
        <begin position="15"/>
        <end position="260"/>
    </location>
</feature>
<feature type="region of interest" description="Disordered" evidence="9">
    <location>
        <begin position="1"/>
        <end position="20"/>
    </location>
</feature>
<dbReference type="PRINTS" id="PR00987">
    <property type="entry name" value="TRNASYNTHGLU"/>
</dbReference>
<feature type="binding site" evidence="7">
    <location>
        <position position="202"/>
    </location>
    <ligand>
        <name>L-glutamate</name>
        <dbReference type="ChEBI" id="CHEBI:29985"/>
    </ligand>
</feature>
<dbReference type="PANTHER" id="PTHR43311:SF1">
    <property type="entry name" value="GLUTAMYL-Q TRNA(ASP) SYNTHETASE"/>
    <property type="match status" value="1"/>
</dbReference>
<dbReference type="GO" id="GO:0005829">
    <property type="term" value="C:cytosol"/>
    <property type="evidence" value="ECO:0007669"/>
    <property type="project" value="TreeGrafter"/>
</dbReference>
<dbReference type="Pfam" id="PF00749">
    <property type="entry name" value="tRNA-synt_1c"/>
    <property type="match status" value="1"/>
</dbReference>
<keyword evidence="6 7" id="KW-0030">Aminoacyl-tRNA synthetase</keyword>
<dbReference type="OrthoDB" id="9807503at2"/>
<feature type="binding site" evidence="7">
    <location>
        <position position="53"/>
    </location>
    <ligand>
        <name>L-glutamate</name>
        <dbReference type="ChEBI" id="CHEBI:29985"/>
    </ligand>
</feature>
<dbReference type="EMBL" id="VJWL01000004">
    <property type="protein sequence ID" value="TRW48170.1"/>
    <property type="molecule type" value="Genomic_DNA"/>
</dbReference>
<feature type="binding site" evidence="7">
    <location>
        <position position="123"/>
    </location>
    <ligand>
        <name>Zn(2+)</name>
        <dbReference type="ChEBI" id="CHEBI:29105"/>
    </ligand>
</feature>
<dbReference type="EC" id="6.1.1.-" evidence="7"/>
<dbReference type="InterPro" id="IPR022380">
    <property type="entry name" value="Glu-Q_tRNA(Asp)_Synthase"/>
</dbReference>
<feature type="binding site" evidence="7">
    <location>
        <position position="184"/>
    </location>
    <ligand>
        <name>L-glutamate</name>
        <dbReference type="ChEBI" id="CHEBI:29985"/>
    </ligand>
</feature>
<evidence type="ECO:0000256" key="9">
    <source>
        <dbReference type="SAM" id="MobiDB-lite"/>
    </source>
</evidence>
<feature type="binding site" evidence="7">
    <location>
        <position position="249"/>
    </location>
    <ligand>
        <name>ATP</name>
        <dbReference type="ChEBI" id="CHEBI:30616"/>
    </ligand>
</feature>
<keyword evidence="8" id="KW-0648">Protein biosynthesis</keyword>
<feature type="binding site" evidence="7">
    <location>
        <position position="127"/>
    </location>
    <ligand>
        <name>Zn(2+)</name>
        <dbReference type="ChEBI" id="CHEBI:29105"/>
    </ligand>
</feature>
<comment type="cofactor">
    <cofactor evidence="7">
        <name>Zn(2+)</name>
        <dbReference type="ChEBI" id="CHEBI:29105"/>
    </cofactor>
    <text evidence="7">Binds 1 zinc ion per subunit.</text>
</comment>
<dbReference type="HAMAP" id="MF_01428">
    <property type="entry name" value="Glu_Q_tRNA_synth"/>
    <property type="match status" value="1"/>
</dbReference>
<dbReference type="InterPro" id="IPR014729">
    <property type="entry name" value="Rossmann-like_a/b/a_fold"/>
</dbReference>
<keyword evidence="3 7" id="KW-0547">Nucleotide-binding</keyword>
<dbReference type="NCBIfam" id="TIGR03838">
    <property type="entry name" value="queuosine_YadB"/>
    <property type="match status" value="1"/>
</dbReference>
<evidence type="ECO:0000256" key="2">
    <source>
        <dbReference type="ARBA" id="ARBA00022723"/>
    </source>
</evidence>
<evidence type="ECO:0000256" key="1">
    <source>
        <dbReference type="ARBA" id="ARBA00022598"/>
    </source>
</evidence>
<reference evidence="11 12" key="1">
    <citation type="submission" date="2019-07" db="EMBL/GenBank/DDBJ databases">
        <authorList>
            <person name="Yang M."/>
            <person name="Zhao D."/>
            <person name="Xiang H."/>
        </authorList>
    </citation>
    <scope>NUCLEOTIDE SEQUENCE [LARGE SCALE GENOMIC DNA]</scope>
    <source>
        <strain evidence="11 12">IM1326</strain>
    </source>
</reference>
<evidence type="ECO:0000313" key="12">
    <source>
        <dbReference type="Proteomes" id="UP000320359"/>
    </source>
</evidence>
<dbReference type="GO" id="GO:0006400">
    <property type="term" value="P:tRNA modification"/>
    <property type="evidence" value="ECO:0007669"/>
    <property type="project" value="InterPro"/>
</dbReference>
<dbReference type="InterPro" id="IPR020058">
    <property type="entry name" value="Glu/Gln-tRNA-synth_Ib_cat-dom"/>
</dbReference>
<dbReference type="RefSeq" id="WP_143236492.1">
    <property type="nucleotide sequence ID" value="NZ_VJWL01000004.1"/>
</dbReference>
<evidence type="ECO:0000256" key="8">
    <source>
        <dbReference type="RuleBase" id="RU363037"/>
    </source>
</evidence>
<dbReference type="GO" id="GO:0008270">
    <property type="term" value="F:zinc ion binding"/>
    <property type="evidence" value="ECO:0007669"/>
    <property type="project" value="UniProtKB-UniRule"/>
</dbReference>
<dbReference type="InterPro" id="IPR000924">
    <property type="entry name" value="Glu/Gln-tRNA-synth"/>
</dbReference>
<dbReference type="PANTHER" id="PTHR43311">
    <property type="entry name" value="GLUTAMATE--TRNA LIGASE"/>
    <property type="match status" value="1"/>
</dbReference>
<dbReference type="SUPFAM" id="SSF52374">
    <property type="entry name" value="Nucleotidylyl transferase"/>
    <property type="match status" value="1"/>
</dbReference>
<evidence type="ECO:0000256" key="3">
    <source>
        <dbReference type="ARBA" id="ARBA00022741"/>
    </source>
</evidence>
<dbReference type="Gene3D" id="3.40.50.620">
    <property type="entry name" value="HUPs"/>
    <property type="match status" value="1"/>
</dbReference>
<name>A0A552WZC2_9GAMM</name>
<comment type="caution">
    <text evidence="11">The sequence shown here is derived from an EMBL/GenBank/DDBJ whole genome shotgun (WGS) entry which is preliminary data.</text>
</comment>
<gene>
    <name evidence="7" type="primary">gluQ</name>
    <name evidence="11" type="ORF">FM042_10980</name>
</gene>
<evidence type="ECO:0000256" key="6">
    <source>
        <dbReference type="ARBA" id="ARBA00023146"/>
    </source>
</evidence>
<protein>
    <recommendedName>
        <fullName evidence="7">Glutamyl-Q tRNA(Asp) synthetase</fullName>
        <shortName evidence="7">Glu-Q-RSs</shortName>
        <ecNumber evidence="7">6.1.1.-</ecNumber>
    </recommendedName>
</protein>
<dbReference type="GO" id="GO:0005524">
    <property type="term" value="F:ATP binding"/>
    <property type="evidence" value="ECO:0007669"/>
    <property type="project" value="UniProtKB-KW"/>
</dbReference>
<evidence type="ECO:0000259" key="10">
    <source>
        <dbReference type="Pfam" id="PF00749"/>
    </source>
</evidence>
<evidence type="ECO:0000256" key="5">
    <source>
        <dbReference type="ARBA" id="ARBA00022840"/>
    </source>
</evidence>
<comment type="function">
    <text evidence="7">Catalyzes the tRNA-independent activation of glutamate in presence of ATP and the subsequent transfer of glutamate onto a tRNA(Asp). Glutamate is transferred on the 2-amino-5-(4,5-dihydroxy-2-cyclopenten-1-yl) moiety of the queuosine in the wobble position of the QUC anticodon.</text>
</comment>
<proteinExistence type="inferred from homology"/>
<feature type="short sequence motif" description="'KMSKS' region" evidence="7">
    <location>
        <begin position="246"/>
        <end position="250"/>
    </location>
</feature>
<evidence type="ECO:0000256" key="7">
    <source>
        <dbReference type="HAMAP-Rule" id="MF_01428"/>
    </source>
</evidence>
<evidence type="ECO:0000256" key="4">
    <source>
        <dbReference type="ARBA" id="ARBA00022833"/>
    </source>
</evidence>
<keyword evidence="4 7" id="KW-0862">Zinc</keyword>
<keyword evidence="12" id="KW-1185">Reference proteome</keyword>
<keyword evidence="1 7" id="KW-0436">Ligase</keyword>
<dbReference type="AlphaFoldDB" id="A0A552WZC2"/>
<feature type="binding site" evidence="7">
    <location>
        <begin position="17"/>
        <end position="21"/>
    </location>
    <ligand>
        <name>L-glutamate</name>
        <dbReference type="ChEBI" id="CHEBI:29985"/>
    </ligand>
</feature>
<comment type="similarity">
    <text evidence="7">Belongs to the class-I aminoacyl-tRNA synthetase family. GluQ subfamily.</text>
</comment>
<dbReference type="GO" id="GO:0004818">
    <property type="term" value="F:glutamate-tRNA ligase activity"/>
    <property type="evidence" value="ECO:0007669"/>
    <property type="project" value="TreeGrafter"/>
</dbReference>
<keyword evidence="5 7" id="KW-0067">ATP-binding</keyword>
<feature type="binding site" evidence="7">
    <location>
        <position position="111"/>
    </location>
    <ligand>
        <name>Zn(2+)</name>
        <dbReference type="ChEBI" id="CHEBI:29105"/>
    </ligand>
</feature>
<feature type="binding site" evidence="7">
    <location>
        <position position="109"/>
    </location>
    <ligand>
        <name>Zn(2+)</name>
        <dbReference type="ChEBI" id="CHEBI:29105"/>
    </ligand>
</feature>
<evidence type="ECO:0000313" key="11">
    <source>
        <dbReference type="EMBL" id="TRW48170.1"/>
    </source>
</evidence>
<dbReference type="GO" id="GO:0006424">
    <property type="term" value="P:glutamyl-tRNA aminoacylation"/>
    <property type="evidence" value="ECO:0007669"/>
    <property type="project" value="InterPro"/>
</dbReference>
<dbReference type="Proteomes" id="UP000320359">
    <property type="component" value="Unassembled WGS sequence"/>
</dbReference>
<sequence length="302" mass="34113">MHQPFADSMKPRGYRGRFAPSPSGPLHAGSLVAALGSYLDAKAQQGLWFVRIEDIDPPREVPGAADTILGQLDAHGLHWDGDVSWQSQHSARYQDIIAQLQNAGLVYACHCTRAEIKQRGDHYDGFCRNRQQQVMQSSRRYALRFRNTQPITELHDRFHGSVPLALSMAKEDFILRRRDQLWAYQLAVVTDDRDAEISHIVRGEDLLVASGWQMTLWQQLNTLSADPVALPNLAHLPLVRDEQGQKLSKQNHAPALNNHQVIPNLVSACHYLGLHAIQEGDYNNTDTLLRAATEQWQQIHCK</sequence>
<feature type="short sequence motif" description="'HIGH' region" evidence="7">
    <location>
        <begin position="20"/>
        <end position="30"/>
    </location>
</feature>
<dbReference type="InterPro" id="IPR049940">
    <property type="entry name" value="GluQ/Sye"/>
</dbReference>
<dbReference type="NCBIfam" id="NF004314">
    <property type="entry name" value="PRK05710.1-3"/>
    <property type="match status" value="1"/>
</dbReference>
<accession>A0A552WZC2</accession>